<dbReference type="InterPro" id="IPR005828">
    <property type="entry name" value="MFS_sugar_transport-like"/>
</dbReference>
<evidence type="ECO:0000313" key="8">
    <source>
        <dbReference type="EMBL" id="GMI28997.1"/>
    </source>
</evidence>
<keyword evidence="5 6" id="KW-0472">Membrane</keyword>
<comment type="caution">
    <text evidence="8">The sequence shown here is derived from an EMBL/GenBank/DDBJ whole genome shotgun (WGS) entry which is preliminary data.</text>
</comment>
<feature type="domain" description="Major facilitator superfamily (MFS) profile" evidence="7">
    <location>
        <begin position="23"/>
        <end position="443"/>
    </location>
</feature>
<dbReference type="GO" id="GO:0022857">
    <property type="term" value="F:transmembrane transporter activity"/>
    <property type="evidence" value="ECO:0007669"/>
    <property type="project" value="InterPro"/>
</dbReference>
<dbReference type="AlphaFoldDB" id="A0A9W7G1H4"/>
<dbReference type="EMBL" id="BRYA01000673">
    <property type="protein sequence ID" value="GMI28997.1"/>
    <property type="molecule type" value="Genomic_DNA"/>
</dbReference>
<dbReference type="GO" id="GO:0016020">
    <property type="term" value="C:membrane"/>
    <property type="evidence" value="ECO:0007669"/>
    <property type="project" value="UniProtKB-SubCell"/>
</dbReference>
<feature type="transmembrane region" description="Helical" evidence="6">
    <location>
        <begin position="207"/>
        <end position="227"/>
    </location>
</feature>
<dbReference type="SUPFAM" id="SSF103473">
    <property type="entry name" value="MFS general substrate transporter"/>
    <property type="match status" value="1"/>
</dbReference>
<reference evidence="9" key="1">
    <citation type="journal article" date="2023" name="Commun. Biol.">
        <title>Genome analysis of Parmales, the sister group of diatoms, reveals the evolutionary specialization of diatoms from phago-mixotrophs to photoautotrophs.</title>
        <authorList>
            <person name="Ban H."/>
            <person name="Sato S."/>
            <person name="Yoshikawa S."/>
            <person name="Yamada K."/>
            <person name="Nakamura Y."/>
            <person name="Ichinomiya M."/>
            <person name="Sato N."/>
            <person name="Blanc-Mathieu R."/>
            <person name="Endo H."/>
            <person name="Kuwata A."/>
            <person name="Ogata H."/>
        </authorList>
    </citation>
    <scope>NUCLEOTIDE SEQUENCE [LARGE SCALE GENOMIC DNA]</scope>
</reference>
<dbReference type="PANTHER" id="PTHR23511:SF34">
    <property type="entry name" value="SYNAPTIC VESICLE GLYCOPROTEIN 2"/>
    <property type="match status" value="1"/>
</dbReference>
<dbReference type="PANTHER" id="PTHR23511">
    <property type="entry name" value="SYNAPTIC VESICLE GLYCOPROTEIN 2"/>
    <property type="match status" value="1"/>
</dbReference>
<dbReference type="InterPro" id="IPR020846">
    <property type="entry name" value="MFS_dom"/>
</dbReference>
<dbReference type="OrthoDB" id="433512at2759"/>
<evidence type="ECO:0000256" key="2">
    <source>
        <dbReference type="ARBA" id="ARBA00022448"/>
    </source>
</evidence>
<gene>
    <name evidence="8" type="ORF">TrCOL_g6799</name>
</gene>
<keyword evidence="9" id="KW-1185">Reference proteome</keyword>
<protein>
    <recommendedName>
        <fullName evidence="7">Major facilitator superfamily (MFS) profile domain-containing protein</fullName>
    </recommendedName>
</protein>
<proteinExistence type="predicted"/>
<evidence type="ECO:0000259" key="7">
    <source>
        <dbReference type="PROSITE" id="PS50850"/>
    </source>
</evidence>
<sequence length="477" mass="51578">MSSTPTSTSPLLFHTPRDSPNYTVWISALSNISIQYNLSVIAVCLLIMDPSTNDDVTVDALYPRADIYDQWLRSSVFAGAIVGQAVMGGLGDILGRGKAMILTNAFTFLGALLCAVASWGSSEDVYGALIGYRFLMGVGIGGKYPLASTIRAEATSSSEHRATEVAKGFFWQTPGVIAPYLLGWILVAAFGSEKNGTEFKLVTELQFRILFGVGAVPSGIVILLTYLQFRGKERERVGSENPVKVALNHPELWRKLAGTGGCWFLYDFVYYGTALNQTSIINSVFGGEDGIYDNCWRNVVVASMGIPGVVVAILQLEGLGAKRLMSWGFALVGVSSVLLCLSFKYFPDDDWLNFGFFCLLLFAVNWGCNVATYVLPIDTFPSEVRSSFYGLSAALGKVGAFLGGYFFGPISKGGGGYSTVYGVCAGLSLVGIAFSGAYIEPFNRNTLWKGKDEEEDGKRGDDDDDVKEVKRELISSI</sequence>
<comment type="subcellular location">
    <subcellularLocation>
        <location evidence="1">Membrane</location>
        <topology evidence="1">Multi-pass membrane protein</topology>
    </subcellularLocation>
</comment>
<evidence type="ECO:0000313" key="9">
    <source>
        <dbReference type="Proteomes" id="UP001165065"/>
    </source>
</evidence>
<feature type="transmembrane region" description="Helical" evidence="6">
    <location>
        <begin position="351"/>
        <end position="375"/>
    </location>
</feature>
<feature type="transmembrane region" description="Helical" evidence="6">
    <location>
        <begin position="22"/>
        <end position="48"/>
    </location>
</feature>
<feature type="transmembrane region" description="Helical" evidence="6">
    <location>
        <begin position="419"/>
        <end position="439"/>
    </location>
</feature>
<dbReference type="PROSITE" id="PS50850">
    <property type="entry name" value="MFS"/>
    <property type="match status" value="1"/>
</dbReference>
<dbReference type="Pfam" id="PF00083">
    <property type="entry name" value="Sugar_tr"/>
    <property type="match status" value="2"/>
</dbReference>
<evidence type="ECO:0000256" key="6">
    <source>
        <dbReference type="SAM" id="Phobius"/>
    </source>
</evidence>
<feature type="transmembrane region" description="Helical" evidence="6">
    <location>
        <begin position="387"/>
        <end position="407"/>
    </location>
</feature>
<feature type="transmembrane region" description="Helical" evidence="6">
    <location>
        <begin position="168"/>
        <end position="187"/>
    </location>
</feature>
<evidence type="ECO:0000256" key="5">
    <source>
        <dbReference type="ARBA" id="ARBA00023136"/>
    </source>
</evidence>
<dbReference type="Proteomes" id="UP001165065">
    <property type="component" value="Unassembled WGS sequence"/>
</dbReference>
<dbReference type="InterPro" id="IPR036259">
    <property type="entry name" value="MFS_trans_sf"/>
</dbReference>
<name>A0A9W7G1H4_9STRA</name>
<accession>A0A9W7G1H4</accession>
<feature type="transmembrane region" description="Helical" evidence="6">
    <location>
        <begin position="125"/>
        <end position="147"/>
    </location>
</feature>
<feature type="transmembrane region" description="Helical" evidence="6">
    <location>
        <begin position="324"/>
        <end position="345"/>
    </location>
</feature>
<evidence type="ECO:0000256" key="3">
    <source>
        <dbReference type="ARBA" id="ARBA00022692"/>
    </source>
</evidence>
<keyword evidence="2" id="KW-0813">Transport</keyword>
<keyword evidence="4 6" id="KW-1133">Transmembrane helix</keyword>
<organism evidence="8 9">
    <name type="scientific">Triparma columacea</name>
    <dbReference type="NCBI Taxonomy" id="722753"/>
    <lineage>
        <taxon>Eukaryota</taxon>
        <taxon>Sar</taxon>
        <taxon>Stramenopiles</taxon>
        <taxon>Ochrophyta</taxon>
        <taxon>Bolidophyceae</taxon>
        <taxon>Parmales</taxon>
        <taxon>Triparmaceae</taxon>
        <taxon>Triparma</taxon>
    </lineage>
</organism>
<keyword evidence="3 6" id="KW-0812">Transmembrane</keyword>
<feature type="transmembrane region" description="Helical" evidence="6">
    <location>
        <begin position="101"/>
        <end position="119"/>
    </location>
</feature>
<dbReference type="Gene3D" id="1.20.1250.20">
    <property type="entry name" value="MFS general substrate transporter like domains"/>
    <property type="match status" value="1"/>
</dbReference>
<evidence type="ECO:0000256" key="4">
    <source>
        <dbReference type="ARBA" id="ARBA00022989"/>
    </source>
</evidence>
<evidence type="ECO:0000256" key="1">
    <source>
        <dbReference type="ARBA" id="ARBA00004141"/>
    </source>
</evidence>